<protein>
    <submittedName>
        <fullName evidence="2">Uncharacterized protein</fullName>
    </submittedName>
</protein>
<name>A0A8S9FHZ9_BRACR</name>
<organism evidence="2">
    <name type="scientific">Brassica cretica</name>
    <name type="common">Mustard</name>
    <dbReference type="NCBI Taxonomy" id="69181"/>
    <lineage>
        <taxon>Eukaryota</taxon>
        <taxon>Viridiplantae</taxon>
        <taxon>Streptophyta</taxon>
        <taxon>Embryophyta</taxon>
        <taxon>Tracheophyta</taxon>
        <taxon>Spermatophyta</taxon>
        <taxon>Magnoliopsida</taxon>
        <taxon>eudicotyledons</taxon>
        <taxon>Gunneridae</taxon>
        <taxon>Pentapetalae</taxon>
        <taxon>rosids</taxon>
        <taxon>malvids</taxon>
        <taxon>Brassicales</taxon>
        <taxon>Brassicaceae</taxon>
        <taxon>Brassiceae</taxon>
        <taxon>Brassica</taxon>
    </lineage>
</organism>
<accession>A0A8S9FHZ9</accession>
<sequence>MTKKTELSVRRIEQRKDTSEFDGWFRSIHGGLMSRKKLDEEPHGSTVAEEDDLVVSRFTSRNHEEEEVKRFDGRRGEARVDSITSHDL</sequence>
<dbReference type="AlphaFoldDB" id="A0A8S9FHZ9"/>
<evidence type="ECO:0000256" key="1">
    <source>
        <dbReference type="SAM" id="MobiDB-lite"/>
    </source>
</evidence>
<reference evidence="2" key="1">
    <citation type="submission" date="2019-12" db="EMBL/GenBank/DDBJ databases">
        <title>Genome sequencing and annotation of Brassica cretica.</title>
        <authorList>
            <person name="Studholme D.J."/>
            <person name="Sarris P.F."/>
        </authorList>
    </citation>
    <scope>NUCLEOTIDE SEQUENCE</scope>
    <source>
        <strain evidence="2">PFS-102/07</strain>
        <tissue evidence="2">Leaf</tissue>
    </source>
</reference>
<proteinExistence type="predicted"/>
<dbReference type="EMBL" id="QGKY02002305">
    <property type="protein sequence ID" value="KAF2533553.1"/>
    <property type="molecule type" value="Genomic_DNA"/>
</dbReference>
<feature type="region of interest" description="Disordered" evidence="1">
    <location>
        <begin position="65"/>
        <end position="88"/>
    </location>
</feature>
<evidence type="ECO:0000313" key="2">
    <source>
        <dbReference type="EMBL" id="KAF2533553.1"/>
    </source>
</evidence>
<gene>
    <name evidence="2" type="ORF">F2Q70_00030598</name>
</gene>
<comment type="caution">
    <text evidence="2">The sequence shown here is derived from an EMBL/GenBank/DDBJ whole genome shotgun (WGS) entry which is preliminary data.</text>
</comment>